<proteinExistence type="predicted"/>
<name>A0A151N0A6_ALLMI</name>
<evidence type="ECO:0000313" key="2">
    <source>
        <dbReference type="Proteomes" id="UP000050525"/>
    </source>
</evidence>
<dbReference type="Proteomes" id="UP000050525">
    <property type="component" value="Unassembled WGS sequence"/>
</dbReference>
<dbReference type="EMBL" id="AKHW03004278">
    <property type="protein sequence ID" value="KYO30182.1"/>
    <property type="molecule type" value="Genomic_DNA"/>
</dbReference>
<gene>
    <name evidence="1" type="ORF">Y1Q_0022419</name>
</gene>
<reference evidence="1 2" key="1">
    <citation type="journal article" date="2012" name="Genome Biol.">
        <title>Sequencing three crocodilian genomes to illuminate the evolution of archosaurs and amniotes.</title>
        <authorList>
            <person name="St John J.A."/>
            <person name="Braun E.L."/>
            <person name="Isberg S.R."/>
            <person name="Miles L.G."/>
            <person name="Chong A.Y."/>
            <person name="Gongora J."/>
            <person name="Dalzell P."/>
            <person name="Moran C."/>
            <person name="Bed'hom B."/>
            <person name="Abzhanov A."/>
            <person name="Burgess S.C."/>
            <person name="Cooksey A.M."/>
            <person name="Castoe T.A."/>
            <person name="Crawford N.G."/>
            <person name="Densmore L.D."/>
            <person name="Drew J.C."/>
            <person name="Edwards S.V."/>
            <person name="Faircloth B.C."/>
            <person name="Fujita M.K."/>
            <person name="Greenwold M.J."/>
            <person name="Hoffmann F.G."/>
            <person name="Howard J.M."/>
            <person name="Iguchi T."/>
            <person name="Janes D.E."/>
            <person name="Khan S.Y."/>
            <person name="Kohno S."/>
            <person name="de Koning A.J."/>
            <person name="Lance S.L."/>
            <person name="McCarthy F.M."/>
            <person name="McCormack J.E."/>
            <person name="Merchant M.E."/>
            <person name="Peterson D.G."/>
            <person name="Pollock D.D."/>
            <person name="Pourmand N."/>
            <person name="Raney B.J."/>
            <person name="Roessler K.A."/>
            <person name="Sanford J.R."/>
            <person name="Sawyer R.H."/>
            <person name="Schmidt C.J."/>
            <person name="Triplett E.W."/>
            <person name="Tuberville T.D."/>
            <person name="Venegas-Anaya M."/>
            <person name="Howard J.T."/>
            <person name="Jarvis E.D."/>
            <person name="Guillette L.J.Jr."/>
            <person name="Glenn T.C."/>
            <person name="Green R.E."/>
            <person name="Ray D.A."/>
        </authorList>
    </citation>
    <scope>NUCLEOTIDE SEQUENCE [LARGE SCALE GENOMIC DNA]</scope>
    <source>
        <strain evidence="1">KSC_2009_1</strain>
    </source>
</reference>
<dbReference type="AlphaFoldDB" id="A0A151N0A6"/>
<sequence length="89" mass="9875">MVRDARGRVLCQERLSGETSQLVSFKGAGVSCMKYCNKEDYLKALQVLHSGHPFHFHGEGVSNHWTTPLRSLLSVLNVAHIGISNHSVM</sequence>
<accession>A0A151N0A6</accession>
<organism evidence="1 2">
    <name type="scientific">Alligator mississippiensis</name>
    <name type="common">American alligator</name>
    <dbReference type="NCBI Taxonomy" id="8496"/>
    <lineage>
        <taxon>Eukaryota</taxon>
        <taxon>Metazoa</taxon>
        <taxon>Chordata</taxon>
        <taxon>Craniata</taxon>
        <taxon>Vertebrata</taxon>
        <taxon>Euteleostomi</taxon>
        <taxon>Archelosauria</taxon>
        <taxon>Archosauria</taxon>
        <taxon>Crocodylia</taxon>
        <taxon>Alligatoridae</taxon>
        <taxon>Alligatorinae</taxon>
        <taxon>Alligator</taxon>
    </lineage>
</organism>
<keyword evidence="2" id="KW-1185">Reference proteome</keyword>
<protein>
    <submittedName>
        <fullName evidence="1">Uncharacterized protein</fullName>
    </submittedName>
</protein>
<comment type="caution">
    <text evidence="1">The sequence shown here is derived from an EMBL/GenBank/DDBJ whole genome shotgun (WGS) entry which is preliminary data.</text>
</comment>
<evidence type="ECO:0000313" key="1">
    <source>
        <dbReference type="EMBL" id="KYO30182.1"/>
    </source>
</evidence>